<reference evidence="2" key="2">
    <citation type="journal article" date="2021" name="PeerJ">
        <title>Extensive microbial diversity within the chicken gut microbiome revealed by metagenomics and culture.</title>
        <authorList>
            <person name="Gilroy R."/>
            <person name="Ravi A."/>
            <person name="Getino M."/>
            <person name="Pursley I."/>
            <person name="Horton D.L."/>
            <person name="Alikhan N.F."/>
            <person name="Baker D."/>
            <person name="Gharbi K."/>
            <person name="Hall N."/>
            <person name="Watson M."/>
            <person name="Adriaenssens E.M."/>
            <person name="Foster-Nyarko E."/>
            <person name="Jarju S."/>
            <person name="Secka A."/>
            <person name="Antonio M."/>
            <person name="Oren A."/>
            <person name="Chaudhuri R.R."/>
            <person name="La Ragione R."/>
            <person name="Hildebrand F."/>
            <person name="Pallen M.J."/>
        </authorList>
    </citation>
    <scope>NUCLEOTIDE SEQUENCE</scope>
    <source>
        <strain evidence="2">ChiSjej3B21-11622</strain>
    </source>
</reference>
<comment type="caution">
    <text evidence="2">The sequence shown here is derived from an EMBL/GenBank/DDBJ whole genome shotgun (WGS) entry which is preliminary data.</text>
</comment>
<reference evidence="2" key="1">
    <citation type="submission" date="2020-10" db="EMBL/GenBank/DDBJ databases">
        <authorList>
            <person name="Gilroy R."/>
        </authorList>
    </citation>
    <scope>NUCLEOTIDE SEQUENCE</scope>
    <source>
        <strain evidence="2">ChiSjej3B21-11622</strain>
    </source>
</reference>
<evidence type="ECO:0000313" key="2">
    <source>
        <dbReference type="EMBL" id="HIQ95282.1"/>
    </source>
</evidence>
<dbReference type="Proteomes" id="UP000886886">
    <property type="component" value="Unassembled WGS sequence"/>
</dbReference>
<sequence>MFCLARISSGPKCSFSVRRYQYNTEKNDCNRIF</sequence>
<accession>A0A9D0ZSR4</accession>
<feature type="domain" description="BPTI/Kunitz inhibitor" evidence="1">
    <location>
        <begin position="2"/>
        <end position="31"/>
    </location>
</feature>
<organism evidence="2 3">
    <name type="scientific">Candidatus Limivivens merdigallinarum</name>
    <dbReference type="NCBI Taxonomy" id="2840859"/>
    <lineage>
        <taxon>Bacteria</taxon>
        <taxon>Bacillati</taxon>
        <taxon>Bacillota</taxon>
        <taxon>Clostridia</taxon>
        <taxon>Lachnospirales</taxon>
        <taxon>Lachnospiraceae</taxon>
        <taxon>Lachnospiraceae incertae sedis</taxon>
        <taxon>Candidatus Limivivens</taxon>
    </lineage>
</organism>
<proteinExistence type="predicted"/>
<evidence type="ECO:0000313" key="3">
    <source>
        <dbReference type="Proteomes" id="UP000886886"/>
    </source>
</evidence>
<gene>
    <name evidence="2" type="ORF">IAB26_01840</name>
</gene>
<evidence type="ECO:0000259" key="1">
    <source>
        <dbReference type="Pfam" id="PF00014"/>
    </source>
</evidence>
<dbReference type="Pfam" id="PF00014">
    <property type="entry name" value="Kunitz_BPTI"/>
    <property type="match status" value="1"/>
</dbReference>
<protein>
    <recommendedName>
        <fullName evidence="1">BPTI/Kunitz inhibitor domain-containing protein</fullName>
    </recommendedName>
</protein>
<dbReference type="EMBL" id="DVFT01000025">
    <property type="protein sequence ID" value="HIQ95282.1"/>
    <property type="molecule type" value="Genomic_DNA"/>
</dbReference>
<dbReference type="GO" id="GO:0004867">
    <property type="term" value="F:serine-type endopeptidase inhibitor activity"/>
    <property type="evidence" value="ECO:0007669"/>
    <property type="project" value="InterPro"/>
</dbReference>
<dbReference type="InterPro" id="IPR002223">
    <property type="entry name" value="Kunitz_BPTI"/>
</dbReference>
<dbReference type="AlphaFoldDB" id="A0A9D0ZSR4"/>
<name>A0A9D0ZSR4_9FIRM</name>